<dbReference type="PRINTS" id="PR00237">
    <property type="entry name" value="GPCRRHODOPSN"/>
</dbReference>
<evidence type="ECO:0000313" key="12">
    <source>
        <dbReference type="Proteomes" id="UP000838412"/>
    </source>
</evidence>
<dbReference type="Proteomes" id="UP000838412">
    <property type="component" value="Chromosome 7"/>
</dbReference>
<evidence type="ECO:0000256" key="7">
    <source>
        <dbReference type="ARBA" id="ARBA00023170"/>
    </source>
</evidence>
<feature type="transmembrane region" description="Helical" evidence="10">
    <location>
        <begin position="282"/>
        <end position="302"/>
    </location>
</feature>
<evidence type="ECO:0000256" key="6">
    <source>
        <dbReference type="ARBA" id="ARBA00023136"/>
    </source>
</evidence>
<feature type="transmembrane region" description="Helical" evidence="10">
    <location>
        <begin position="195"/>
        <end position="220"/>
    </location>
</feature>
<dbReference type="PANTHER" id="PTHR24229">
    <property type="entry name" value="NEUROPEPTIDES RECEPTOR"/>
    <property type="match status" value="1"/>
</dbReference>
<dbReference type="GO" id="GO:0005886">
    <property type="term" value="C:plasma membrane"/>
    <property type="evidence" value="ECO:0007669"/>
    <property type="project" value="UniProtKB-SubCell"/>
</dbReference>
<evidence type="ECO:0000256" key="9">
    <source>
        <dbReference type="SAM" id="MobiDB-lite"/>
    </source>
</evidence>
<proteinExistence type="predicted"/>
<feature type="compositionally biased region" description="Basic residues" evidence="9">
    <location>
        <begin position="328"/>
        <end position="342"/>
    </location>
</feature>
<evidence type="ECO:0000313" key="11">
    <source>
        <dbReference type="EMBL" id="CAH1269637.1"/>
    </source>
</evidence>
<name>A0A8K0A5F6_BRALA</name>
<evidence type="ECO:0000256" key="10">
    <source>
        <dbReference type="SAM" id="Phobius"/>
    </source>
</evidence>
<evidence type="ECO:0000256" key="8">
    <source>
        <dbReference type="ARBA" id="ARBA00023224"/>
    </source>
</evidence>
<organism evidence="11 12">
    <name type="scientific">Branchiostoma lanceolatum</name>
    <name type="common">Common lancelet</name>
    <name type="synonym">Amphioxus lanceolatum</name>
    <dbReference type="NCBI Taxonomy" id="7740"/>
    <lineage>
        <taxon>Eukaryota</taxon>
        <taxon>Metazoa</taxon>
        <taxon>Chordata</taxon>
        <taxon>Cephalochordata</taxon>
        <taxon>Leptocardii</taxon>
        <taxon>Amphioxiformes</taxon>
        <taxon>Branchiostomatidae</taxon>
        <taxon>Branchiostoma</taxon>
    </lineage>
</organism>
<dbReference type="OrthoDB" id="10021891at2759"/>
<reference evidence="11" key="1">
    <citation type="submission" date="2022-01" db="EMBL/GenBank/DDBJ databases">
        <authorList>
            <person name="Braso-Vives M."/>
        </authorList>
    </citation>
    <scope>NUCLEOTIDE SEQUENCE</scope>
</reference>
<keyword evidence="5" id="KW-0297">G-protein coupled receptor</keyword>
<keyword evidence="3 10" id="KW-0812">Transmembrane</keyword>
<evidence type="ECO:0000256" key="5">
    <source>
        <dbReference type="ARBA" id="ARBA00023040"/>
    </source>
</evidence>
<evidence type="ECO:0000256" key="4">
    <source>
        <dbReference type="ARBA" id="ARBA00022989"/>
    </source>
</evidence>
<feature type="transmembrane region" description="Helical" evidence="10">
    <location>
        <begin position="109"/>
        <end position="128"/>
    </location>
</feature>
<accession>A0A8K0A5F6</accession>
<evidence type="ECO:0000256" key="1">
    <source>
        <dbReference type="ARBA" id="ARBA00004651"/>
    </source>
</evidence>
<dbReference type="GO" id="GO:0007218">
    <property type="term" value="P:neuropeptide signaling pathway"/>
    <property type="evidence" value="ECO:0007669"/>
    <property type="project" value="TreeGrafter"/>
</dbReference>
<keyword evidence="2" id="KW-1003">Cell membrane</keyword>
<dbReference type="InterPro" id="IPR000276">
    <property type="entry name" value="GPCR_Rhodpsn"/>
</dbReference>
<keyword evidence="12" id="KW-1185">Reference proteome</keyword>
<feature type="transmembrane region" description="Helical" evidence="10">
    <location>
        <begin position="36"/>
        <end position="58"/>
    </location>
</feature>
<gene>
    <name evidence="11" type="primary">SSTR2</name>
    <name evidence="11" type="ORF">BLAG_LOCUS22222</name>
</gene>
<sequence>MTESATNNSVQLNFNLTTPADIGFRPALSDMDIAEMALSSIVYFAGLLGNAVVIYVIIKNERMRTVPNVYIFNLALADGIHCLMGPVWMSFRVTDWSWLPGSTVCRTMHYLLFMTMFSSSCFLAILGVQRYRSVVHPFQYMHRRTVPRAAMYSGLVWLAVLVLSVPCGVLSHLVVQDSVPVCAYASPYGTDSQTFGVILQSYALALAFLVPLCVVTPHYVRLHDHMRGAGQTTSVFKARNRVTRMVLIVSAAFVVTRLPPHLARLAQTASRGVVPLLGSLDFILRLLYDLDPVLNPLVYVFLGVKYRAAVMKVCRCRAKINRISPSGRKYRRSQPRYQHRATSRLPAASRRGRTESIWLAERSLSVRSNWVG</sequence>
<dbReference type="Pfam" id="PF00001">
    <property type="entry name" value="7tm_1"/>
    <property type="match status" value="1"/>
</dbReference>
<feature type="transmembrane region" description="Helical" evidence="10">
    <location>
        <begin position="149"/>
        <end position="175"/>
    </location>
</feature>
<dbReference type="GO" id="GO:0004930">
    <property type="term" value="F:G protein-coupled receptor activity"/>
    <property type="evidence" value="ECO:0007669"/>
    <property type="project" value="UniProtKB-KW"/>
</dbReference>
<dbReference type="EMBL" id="OV696692">
    <property type="protein sequence ID" value="CAH1269637.1"/>
    <property type="molecule type" value="Genomic_DNA"/>
</dbReference>
<evidence type="ECO:0000256" key="2">
    <source>
        <dbReference type="ARBA" id="ARBA00022475"/>
    </source>
</evidence>
<evidence type="ECO:0000256" key="3">
    <source>
        <dbReference type="ARBA" id="ARBA00022692"/>
    </source>
</evidence>
<feature type="transmembrane region" description="Helical" evidence="10">
    <location>
        <begin position="241"/>
        <end position="262"/>
    </location>
</feature>
<dbReference type="GO" id="GO:0043005">
    <property type="term" value="C:neuron projection"/>
    <property type="evidence" value="ECO:0007669"/>
    <property type="project" value="TreeGrafter"/>
</dbReference>
<keyword evidence="4 10" id="KW-1133">Transmembrane helix</keyword>
<feature type="region of interest" description="Disordered" evidence="9">
    <location>
        <begin position="325"/>
        <end position="348"/>
    </location>
</feature>
<dbReference type="AlphaFoldDB" id="A0A8K0A5F6"/>
<dbReference type="GO" id="GO:0042923">
    <property type="term" value="F:neuropeptide binding"/>
    <property type="evidence" value="ECO:0007669"/>
    <property type="project" value="TreeGrafter"/>
</dbReference>
<dbReference type="Gene3D" id="1.20.1070.10">
    <property type="entry name" value="Rhodopsin 7-helix transmembrane proteins"/>
    <property type="match status" value="1"/>
</dbReference>
<keyword evidence="6 10" id="KW-0472">Membrane</keyword>
<keyword evidence="8" id="KW-0807">Transducer</keyword>
<feature type="transmembrane region" description="Helical" evidence="10">
    <location>
        <begin position="70"/>
        <end position="89"/>
    </location>
</feature>
<comment type="subcellular location">
    <subcellularLocation>
        <location evidence="1">Cell membrane</location>
        <topology evidence="1">Multi-pass membrane protein</topology>
    </subcellularLocation>
</comment>
<dbReference type="PANTHER" id="PTHR24229:SF112">
    <property type="entry name" value="CHEMOKINE-LIKE RECEPTOR 1"/>
    <property type="match status" value="1"/>
</dbReference>
<dbReference type="SUPFAM" id="SSF81321">
    <property type="entry name" value="Family A G protein-coupled receptor-like"/>
    <property type="match status" value="1"/>
</dbReference>
<keyword evidence="7" id="KW-0675">Receptor</keyword>
<protein>
    <submittedName>
        <fullName evidence="11">SSTR2 protein</fullName>
    </submittedName>
</protein>